<proteinExistence type="predicted"/>
<evidence type="ECO:0000313" key="2">
    <source>
        <dbReference type="EMBL" id="MFC3711699.1"/>
    </source>
</evidence>
<comment type="caution">
    <text evidence="2">The sequence shown here is derived from an EMBL/GenBank/DDBJ whole genome shotgun (WGS) entry which is preliminary data.</text>
</comment>
<gene>
    <name evidence="2" type="ORF">ACFOMD_03900</name>
</gene>
<dbReference type="PANTHER" id="PTHR33361">
    <property type="entry name" value="GLR0591 PROTEIN"/>
    <property type="match status" value="1"/>
</dbReference>
<sequence length="473" mass="51291">MRPRLIALALGVALLPAVALTQSAPAPTPACDTGLAQINPIFGWQLQRAQALRTLAAAPATQQAAALAEWRALATEVRADIAGLRQGLAEGRIAPAPVIDRVLSQVRALDDQLAASPLATDPAWRALLDRDLRPALAAYIDFLERDYRPKAPRASSFAGRPEARTCFGEAVTQWTTLTLPPEEIEASGHRLLAEARADLAKAAGVSEADLPTLLAELRRGTPGATREELLKVTEGALSRGRAATPRFFHLDKPLPPIVVEPFAPALEADAVAGVYRPATDSAPAAYVVNLSRPEERRLMAEVIAFHETFPGHHLAFAAQRSAGSFNSGFIEGWAIYAEYLADEAGLYATPRDRLGLHAKHMWAASRLIVEPGLHVRGWTRAQAIDFMRANTLLSDTEIAVEVDRYLALPGQSLSYMLGADRLRKARARAERVLGKAFDIRRFHKMVLDAGPRPLDAVDADVDRWIGAMAKPRT</sequence>
<dbReference type="Proteomes" id="UP001595615">
    <property type="component" value="Unassembled WGS sequence"/>
</dbReference>
<dbReference type="InterPro" id="IPR010281">
    <property type="entry name" value="DUF885"/>
</dbReference>
<feature type="signal peptide" evidence="1">
    <location>
        <begin position="1"/>
        <end position="19"/>
    </location>
</feature>
<accession>A0ABV7X8R8</accession>
<evidence type="ECO:0000313" key="3">
    <source>
        <dbReference type="Proteomes" id="UP001595615"/>
    </source>
</evidence>
<dbReference type="PANTHER" id="PTHR33361:SF2">
    <property type="entry name" value="DUF885 DOMAIN-CONTAINING PROTEIN"/>
    <property type="match status" value="1"/>
</dbReference>
<dbReference type="EMBL" id="JBHRXV010000003">
    <property type="protein sequence ID" value="MFC3711699.1"/>
    <property type="molecule type" value="Genomic_DNA"/>
</dbReference>
<organism evidence="2 3">
    <name type="scientific">Sphingoaurantiacus capsulatus</name>
    <dbReference type="NCBI Taxonomy" id="1771310"/>
    <lineage>
        <taxon>Bacteria</taxon>
        <taxon>Pseudomonadati</taxon>
        <taxon>Pseudomonadota</taxon>
        <taxon>Alphaproteobacteria</taxon>
        <taxon>Sphingomonadales</taxon>
        <taxon>Sphingosinicellaceae</taxon>
        <taxon>Sphingoaurantiacus</taxon>
    </lineage>
</organism>
<feature type="chain" id="PRO_5045888072" evidence="1">
    <location>
        <begin position="20"/>
        <end position="473"/>
    </location>
</feature>
<protein>
    <submittedName>
        <fullName evidence="2">DUF885 domain-containing protein</fullName>
    </submittedName>
</protein>
<keyword evidence="3" id="KW-1185">Reference proteome</keyword>
<name>A0ABV7X8R8_9SPHN</name>
<dbReference type="RefSeq" id="WP_380857139.1">
    <property type="nucleotide sequence ID" value="NZ_JBHRXV010000003.1"/>
</dbReference>
<dbReference type="Pfam" id="PF05960">
    <property type="entry name" value="DUF885"/>
    <property type="match status" value="1"/>
</dbReference>
<keyword evidence="1" id="KW-0732">Signal</keyword>
<reference evidence="3" key="1">
    <citation type="journal article" date="2019" name="Int. J. Syst. Evol. Microbiol.">
        <title>The Global Catalogue of Microorganisms (GCM) 10K type strain sequencing project: providing services to taxonomists for standard genome sequencing and annotation.</title>
        <authorList>
            <consortium name="The Broad Institute Genomics Platform"/>
            <consortium name="The Broad Institute Genome Sequencing Center for Infectious Disease"/>
            <person name="Wu L."/>
            <person name="Ma J."/>
        </authorList>
    </citation>
    <scope>NUCLEOTIDE SEQUENCE [LARGE SCALE GENOMIC DNA]</scope>
    <source>
        <strain evidence="3">KCTC 42644</strain>
    </source>
</reference>
<evidence type="ECO:0000256" key="1">
    <source>
        <dbReference type="SAM" id="SignalP"/>
    </source>
</evidence>